<keyword evidence="2" id="KW-0012">Acyltransferase</keyword>
<protein>
    <submittedName>
        <fullName evidence="4">GNAT family N-acetyltransferase</fullName>
    </submittedName>
</protein>
<proteinExistence type="predicted"/>
<evidence type="ECO:0000259" key="3">
    <source>
        <dbReference type="PROSITE" id="PS51186"/>
    </source>
</evidence>
<dbReference type="AlphaFoldDB" id="A0A6B2NL07"/>
<evidence type="ECO:0000313" key="4">
    <source>
        <dbReference type="EMBL" id="NDW43683.1"/>
    </source>
</evidence>
<gene>
    <name evidence="4" type="ORF">G0P99_01775</name>
</gene>
<dbReference type="InterPro" id="IPR050832">
    <property type="entry name" value="Bact_Acetyltransf"/>
</dbReference>
<dbReference type="PROSITE" id="PS51186">
    <property type="entry name" value="GNAT"/>
    <property type="match status" value="1"/>
</dbReference>
<dbReference type="PANTHER" id="PTHR43877">
    <property type="entry name" value="AMINOALKYLPHOSPHONATE N-ACETYLTRANSFERASE-RELATED-RELATED"/>
    <property type="match status" value="1"/>
</dbReference>
<dbReference type="Gene3D" id="3.40.630.30">
    <property type="match status" value="1"/>
</dbReference>
<comment type="caution">
    <text evidence="4">The sequence shown here is derived from an EMBL/GenBank/DDBJ whole genome shotgun (WGS) entry which is preliminary data.</text>
</comment>
<sequence>MTIRPATARDLPAIRDLHLANWRASYAGALPEAFLGAPVAQEMAARWAALPPVGDILLVAGAGEGFVLVRPGHPEGPLIESLHVAAEARGSGLGEALLRAAAAELDRRGHRAMWLEVLDENTAARRFYKRMSGVEGPVFADEICGNPVPARKIHWARLDNFPGAGEKNAKPA</sequence>
<dbReference type="Pfam" id="PF00583">
    <property type="entry name" value="Acetyltransf_1"/>
    <property type="match status" value="1"/>
</dbReference>
<feature type="domain" description="N-acetyltransferase" evidence="3">
    <location>
        <begin position="1"/>
        <end position="155"/>
    </location>
</feature>
<organism evidence="4">
    <name type="scientific">Ruegeria sp. PrR005</name>
    <dbReference type="NCBI Taxonomy" id="2706882"/>
    <lineage>
        <taxon>Bacteria</taxon>
        <taxon>Pseudomonadati</taxon>
        <taxon>Pseudomonadota</taxon>
        <taxon>Alphaproteobacteria</taxon>
        <taxon>Rhodobacterales</taxon>
        <taxon>Roseobacteraceae</taxon>
        <taxon>Ruegeria</taxon>
    </lineage>
</organism>
<dbReference type="InterPro" id="IPR016181">
    <property type="entry name" value="Acyl_CoA_acyltransferase"/>
</dbReference>
<dbReference type="SUPFAM" id="SSF55729">
    <property type="entry name" value="Acyl-CoA N-acyltransferases (Nat)"/>
    <property type="match status" value="1"/>
</dbReference>
<evidence type="ECO:0000256" key="1">
    <source>
        <dbReference type="ARBA" id="ARBA00022679"/>
    </source>
</evidence>
<dbReference type="GO" id="GO:0016747">
    <property type="term" value="F:acyltransferase activity, transferring groups other than amino-acyl groups"/>
    <property type="evidence" value="ECO:0007669"/>
    <property type="project" value="InterPro"/>
</dbReference>
<dbReference type="InterPro" id="IPR000182">
    <property type="entry name" value="GNAT_dom"/>
</dbReference>
<accession>A0A6B2NL07</accession>
<dbReference type="EMBL" id="JAAGOX010000002">
    <property type="protein sequence ID" value="NDW43683.1"/>
    <property type="molecule type" value="Genomic_DNA"/>
</dbReference>
<dbReference type="RefSeq" id="WP_164127115.1">
    <property type="nucleotide sequence ID" value="NZ_JAAGOX010000002.1"/>
</dbReference>
<evidence type="ECO:0000256" key="2">
    <source>
        <dbReference type="ARBA" id="ARBA00023315"/>
    </source>
</evidence>
<reference evidence="4" key="1">
    <citation type="submission" date="2020-02" db="EMBL/GenBank/DDBJ databases">
        <title>Delineation of the pyrene-degrading pathway in Roseobacter clade bacteria by genomic analysis.</title>
        <authorList>
            <person name="Zhou H."/>
            <person name="Wang H."/>
        </authorList>
    </citation>
    <scope>NUCLEOTIDE SEQUENCE</scope>
    <source>
        <strain evidence="4">PrR005</strain>
    </source>
</reference>
<keyword evidence="1 4" id="KW-0808">Transferase</keyword>
<name>A0A6B2NL07_9RHOB</name>